<accession>E4MYZ4</accession>
<gene>
    <name evidence="1" type="ordered locus">KSE_00350t</name>
    <name evidence="2" type="ordered locus">KSE_76390t</name>
</gene>
<dbReference type="SUPFAM" id="SSF50969">
    <property type="entry name" value="YVTN repeat-like/Quinoprotein amine dehydrogenase"/>
    <property type="match status" value="1"/>
</dbReference>
<dbReference type="EMBL" id="AP010968">
    <property type="protein sequence ID" value="BAJ33391.1"/>
    <property type="molecule type" value="Genomic_DNA"/>
</dbReference>
<dbReference type="InterPro" id="IPR015943">
    <property type="entry name" value="WD40/YVTN_repeat-like_dom_sf"/>
</dbReference>
<protein>
    <submittedName>
        <fullName evidence="1">Uncharacterized protein</fullName>
    </submittedName>
</protein>
<sequence length="342" mass="36824">MEPGFHGNTGKPEGDQRYMSSVTYALYNSARKEMILFDLLQGGRLRIPVQNDSAGLFIAPDQTDRVTRVAIDNTTGYLFSWDLIDARLSRQYVGKSQRPHSDYLFEAAEPNGPTGPMTTDLDLDRTRGLVAAYYDEDGDGRGHDAVLMVYGTTDGKQRAVVTLPADSTGEIAVVPGTDRIYVTAPAGPDTLLHAYGTDGTRHEDLRLPGVTDAGSFVTDPGTGDLYFYGAKDGTGRLLTRSAADGTVRAVTGLTGHPNDVVIDDQARLAYVLTTETTSPPGDPSPSLRNRVAVVDLATRAVLADTPIEQHGLGLDFDPQTHLVYAGGRRGDLYGITTLQYTP</sequence>
<dbReference type="KEGG" id="ksk:KSE_00350t"/>
<dbReference type="eggNOG" id="COG3391">
    <property type="taxonomic scope" value="Bacteria"/>
</dbReference>
<dbReference type="Proteomes" id="UP000007076">
    <property type="component" value="Chromosome"/>
</dbReference>
<proteinExistence type="predicted"/>
<keyword evidence="3" id="KW-1185">Reference proteome</keyword>
<dbReference type="Gene3D" id="2.130.10.10">
    <property type="entry name" value="YVTN repeat-like/Quinoprotein amine dehydrogenase"/>
    <property type="match status" value="1"/>
</dbReference>
<dbReference type="PATRIC" id="fig|452652.3.peg.30"/>
<name>E4MYZ4_KITSK</name>
<evidence type="ECO:0000313" key="3">
    <source>
        <dbReference type="Proteomes" id="UP000007076"/>
    </source>
</evidence>
<dbReference type="InterPro" id="IPR011044">
    <property type="entry name" value="Quino_amine_DH_bsu"/>
</dbReference>
<dbReference type="AlphaFoldDB" id="E4MYZ4"/>
<evidence type="ECO:0000313" key="2">
    <source>
        <dbReference type="EMBL" id="BAJ33391.1"/>
    </source>
</evidence>
<dbReference type="KEGG" id="ksk:KSE_76390t"/>
<organism evidence="1 3">
    <name type="scientific">Kitasatospora setae (strain ATCC 33774 / DSM 43861 / JCM 3304 / KCC A-0304 / NBRC 14216 / KM-6054)</name>
    <name type="common">Streptomyces setae</name>
    <dbReference type="NCBI Taxonomy" id="452652"/>
    <lineage>
        <taxon>Bacteria</taxon>
        <taxon>Bacillati</taxon>
        <taxon>Actinomycetota</taxon>
        <taxon>Actinomycetes</taxon>
        <taxon>Kitasatosporales</taxon>
        <taxon>Streptomycetaceae</taxon>
        <taxon>Kitasatospora</taxon>
    </lineage>
</organism>
<dbReference type="RefSeq" id="WP_014133209.1">
    <property type="nucleotide sequence ID" value="NC_016109.1"/>
</dbReference>
<evidence type="ECO:0000313" key="1">
    <source>
        <dbReference type="EMBL" id="BAJ25887.1"/>
    </source>
</evidence>
<dbReference type="EMBL" id="AP010968">
    <property type="protein sequence ID" value="BAJ25887.1"/>
    <property type="molecule type" value="Genomic_DNA"/>
</dbReference>
<reference evidence="1 3" key="1">
    <citation type="journal article" date="2010" name="DNA Res.">
        <title>Genome sequence of Kitasatospora setae NBRC 14216T: an evolutionary snapshot of the family Streptomycetaceae.</title>
        <authorList>
            <person name="Ichikawa N."/>
            <person name="Oguchi A."/>
            <person name="Ikeda H."/>
            <person name="Ishikawa J."/>
            <person name="Kitani S."/>
            <person name="Watanabe Y."/>
            <person name="Nakamura S."/>
            <person name="Katano Y."/>
            <person name="Kishi E."/>
            <person name="Sasagawa M."/>
            <person name="Ankai A."/>
            <person name="Fukui S."/>
            <person name="Hashimoto Y."/>
            <person name="Kamata S."/>
            <person name="Otoguro M."/>
            <person name="Tanikawa S."/>
            <person name="Nihira T."/>
            <person name="Horinouchi S."/>
            <person name="Ohnishi Y."/>
            <person name="Hayakawa M."/>
            <person name="Kuzuyama T."/>
            <person name="Arisawa A."/>
            <person name="Nomoto F."/>
            <person name="Miura H."/>
            <person name="Takahashi Y."/>
            <person name="Fujita N."/>
        </authorList>
    </citation>
    <scope>NUCLEOTIDE SEQUENCE [LARGE SCALE GENOMIC DNA]</scope>
    <source>
        <strain evidence="3">ATCC 33774 / DSM 43861 / JCM 3304 / KCC A-0304 / NBRC 14216 / KM-6054</strain>
        <strain evidence="1">KM-6054</strain>
    </source>
</reference>
<dbReference type="HOGENOM" id="CLU_810807_0_0_11"/>